<sequence length="139" mass="15214">MAAALAPEYPYIDEHSVLADVPADVLWDSVRRTFERPLTGVVRRYAALVGAEGGRAFVVDSAERPGLLGLVGAHRFSRYALTFTFEPLGPDRTRMTARTNAVFPGVAGQLYKTAVIRSRAHRVLTKAMIRGLARRATTS</sequence>
<accession>A0A3N0E086</accession>
<evidence type="ECO:0008006" key="3">
    <source>
        <dbReference type="Google" id="ProtNLM"/>
    </source>
</evidence>
<dbReference type="OrthoDB" id="164904at2"/>
<evidence type="ECO:0000313" key="2">
    <source>
        <dbReference type="Proteomes" id="UP000277094"/>
    </source>
</evidence>
<gene>
    <name evidence="1" type="ORF">EFL95_02545</name>
</gene>
<comment type="caution">
    <text evidence="1">The sequence shown here is derived from an EMBL/GenBank/DDBJ whole genome shotgun (WGS) entry which is preliminary data.</text>
</comment>
<organism evidence="1 2">
    <name type="scientific">Nocardioides marmorisolisilvae</name>
    <dbReference type="NCBI Taxonomy" id="1542737"/>
    <lineage>
        <taxon>Bacteria</taxon>
        <taxon>Bacillati</taxon>
        <taxon>Actinomycetota</taxon>
        <taxon>Actinomycetes</taxon>
        <taxon>Propionibacteriales</taxon>
        <taxon>Nocardioidaceae</taxon>
        <taxon>Nocardioides</taxon>
    </lineage>
</organism>
<dbReference type="AlphaFoldDB" id="A0A3N0E086"/>
<name>A0A3N0E086_9ACTN</name>
<keyword evidence="2" id="KW-1185">Reference proteome</keyword>
<reference evidence="1 2" key="1">
    <citation type="submission" date="2018-11" db="EMBL/GenBank/DDBJ databases">
        <authorList>
            <person name="Li F."/>
        </authorList>
    </citation>
    <scope>NUCLEOTIDE SEQUENCE [LARGE SCALE GENOMIC DNA]</scope>
    <source>
        <strain evidence="1 2">KIS18-7</strain>
    </source>
</reference>
<evidence type="ECO:0000313" key="1">
    <source>
        <dbReference type="EMBL" id="RNL81262.1"/>
    </source>
</evidence>
<dbReference type="SUPFAM" id="SSF55961">
    <property type="entry name" value="Bet v1-like"/>
    <property type="match status" value="1"/>
</dbReference>
<proteinExistence type="predicted"/>
<dbReference type="RefSeq" id="WP_123232465.1">
    <property type="nucleotide sequence ID" value="NZ_RJSG01000001.1"/>
</dbReference>
<protein>
    <recommendedName>
        <fullName evidence="3">DUF2867 domain-containing protein</fullName>
    </recommendedName>
</protein>
<dbReference type="Proteomes" id="UP000277094">
    <property type="component" value="Unassembled WGS sequence"/>
</dbReference>
<dbReference type="EMBL" id="RJSG01000001">
    <property type="protein sequence ID" value="RNL81262.1"/>
    <property type="molecule type" value="Genomic_DNA"/>
</dbReference>